<evidence type="ECO:0000313" key="3">
    <source>
        <dbReference type="Proteomes" id="UP000003643"/>
    </source>
</evidence>
<feature type="coiled-coil region" evidence="1">
    <location>
        <begin position="225"/>
        <end position="259"/>
    </location>
</feature>
<comment type="caution">
    <text evidence="2">The sequence shown here is derived from an EMBL/GenBank/DDBJ whole genome shotgun (WGS) entry which is preliminary data.</text>
</comment>
<organism evidence="2 3">
    <name type="scientific">Fusobacterium nucleatum subsp. nucleatum (strain ATCC 23726 / VPI 4351)</name>
    <dbReference type="NCBI Taxonomy" id="525283"/>
    <lineage>
        <taxon>Bacteria</taxon>
        <taxon>Fusobacteriati</taxon>
        <taxon>Fusobacteriota</taxon>
        <taxon>Fusobacteriia</taxon>
        <taxon>Fusobacteriales</taxon>
        <taxon>Fusobacteriaceae</taxon>
        <taxon>Fusobacterium</taxon>
    </lineage>
</organism>
<dbReference type="Proteomes" id="UP000003643">
    <property type="component" value="Unassembled WGS sequence"/>
</dbReference>
<evidence type="ECO:0000313" key="2">
    <source>
        <dbReference type="EMBL" id="EFG96390.1"/>
    </source>
</evidence>
<gene>
    <name evidence="2" type="ORF">HMPREF0397_0019</name>
</gene>
<proteinExistence type="predicted"/>
<dbReference type="InterPro" id="IPR025387">
    <property type="entry name" value="DUF4299"/>
</dbReference>
<dbReference type="AlphaFoldDB" id="D5R9Y4"/>
<keyword evidence="1" id="KW-0175">Coiled coil</keyword>
<protein>
    <submittedName>
        <fullName evidence="2">Uncharacterized protein</fullName>
    </submittedName>
</protein>
<dbReference type="Pfam" id="PF14132">
    <property type="entry name" value="DUF4299"/>
    <property type="match status" value="1"/>
</dbReference>
<reference evidence="2 3" key="1">
    <citation type="submission" date="2010-04" db="EMBL/GenBank/DDBJ databases">
        <authorList>
            <person name="Qin X."/>
            <person name="Bachman B."/>
            <person name="Battles P."/>
            <person name="Bell A."/>
            <person name="Bess C."/>
            <person name="Bickham C."/>
            <person name="Chaboub L."/>
            <person name="Chen D."/>
            <person name="Coyle M."/>
            <person name="Deiros D.R."/>
            <person name="Dinh H."/>
            <person name="Forbes L."/>
            <person name="Fowler G."/>
            <person name="Francisco L."/>
            <person name="Fu Q."/>
            <person name="Gubbala S."/>
            <person name="Hale W."/>
            <person name="Han Y."/>
            <person name="Hemphill L."/>
            <person name="Highlander S.K."/>
            <person name="Hirani K."/>
            <person name="Hogues M."/>
            <person name="Jackson L."/>
            <person name="Jakkamsetti A."/>
            <person name="Javaid M."/>
            <person name="Jiang H."/>
            <person name="Korchina V."/>
            <person name="Kovar C."/>
            <person name="Lara F."/>
            <person name="Lee S."/>
            <person name="Mata R."/>
            <person name="Mathew T."/>
            <person name="Moen C."/>
            <person name="Morales K."/>
            <person name="Munidasa M."/>
            <person name="Nazareth L."/>
            <person name="Ngo R."/>
            <person name="Nguyen L."/>
            <person name="Okwuonu G."/>
            <person name="Ongeri F."/>
            <person name="Patil S."/>
            <person name="Petrosino J."/>
            <person name="Pham C."/>
            <person name="Pham P."/>
            <person name="Pu L.-L."/>
            <person name="Puazo M."/>
            <person name="Raj R."/>
            <person name="Reid J."/>
            <person name="Rouhana J."/>
            <person name="Saada N."/>
            <person name="Shang Y."/>
            <person name="Simmons D."/>
            <person name="Thornton R."/>
            <person name="Warren J."/>
            <person name="Weissenberger G."/>
            <person name="Zhang J."/>
            <person name="Zhang L."/>
            <person name="Zhou C."/>
            <person name="Zhu D."/>
            <person name="Muzny D."/>
            <person name="Worley K."/>
            <person name="Gibbs R."/>
        </authorList>
    </citation>
    <scope>NUCLEOTIDE SEQUENCE [LARGE SCALE GENOMIC DNA]</scope>
    <source>
        <strain evidence="3">ATCC 23726 / VPI 4351</strain>
    </source>
</reference>
<evidence type="ECO:0000256" key="1">
    <source>
        <dbReference type="SAM" id="Coils"/>
    </source>
</evidence>
<dbReference type="RefSeq" id="WP_005901631.1">
    <property type="nucleotide sequence ID" value="NZ_ADVK01000001.1"/>
</dbReference>
<name>D5R9Y4_FUSN2</name>
<sequence length="384" mass="46285">MSDIFLLKSDKKISIKKILKLTGEFDSFKFQDIPDYDIYFDEKDENYNKDLEIKDDDEDYKILSSINVGDNHPYFLSQEILDAIFFDKENYSDERKKINNYEENNERLDMDEELLEYPLSVVGAVRIWKKNCIRGFEAFYDRFSSNYGVRTFSPCARKDWEEAIKYIIKLSKMLNTDIRTEDGEIYARENIEKYSYDKSILAGLNYLSKHISTFIDTNINYIFFNKEIVEKIKKSKDQIKTFEQTVHMIKKELDEKEAERFERKELKSISYTIYENKEVILFLNPNLDFFNRNLSEKSQYKIDFALSIKDTQNKYFLSHSVEYNTFIKMLPKDSYRYIDARRILVKPLKKEDIYLLSKKCYKEFIRLGGKNDRSNNWRCYWKFL</sequence>
<dbReference type="EMBL" id="ADVK01000001">
    <property type="protein sequence ID" value="EFG96390.1"/>
    <property type="molecule type" value="Genomic_DNA"/>
</dbReference>
<accession>D5R9Y4</accession>